<dbReference type="PANTHER" id="PTHR23227">
    <property type="entry name" value="BUCENTAUR RELATED"/>
    <property type="match status" value="1"/>
</dbReference>
<protein>
    <submittedName>
        <fullName evidence="1">Hypp7629 protein</fullName>
    </submittedName>
</protein>
<evidence type="ECO:0000313" key="1">
    <source>
        <dbReference type="EMBL" id="CAH1245993.1"/>
    </source>
</evidence>
<reference evidence="1" key="1">
    <citation type="submission" date="2022-01" db="EMBL/GenBank/DDBJ databases">
        <authorList>
            <person name="Braso-Vives M."/>
        </authorList>
    </citation>
    <scope>NUCLEOTIDE SEQUENCE</scope>
</reference>
<dbReference type="InterPro" id="IPR036691">
    <property type="entry name" value="Endo/exonu/phosph_ase_sf"/>
</dbReference>
<dbReference type="SUPFAM" id="SSF56219">
    <property type="entry name" value="DNase I-like"/>
    <property type="match status" value="1"/>
</dbReference>
<dbReference type="OrthoDB" id="6144240at2759"/>
<dbReference type="PANTHER" id="PTHR23227:SF84">
    <property type="entry name" value="ENDONUCLEASE_EXONUCLEASE_PHOSPHATASE DOMAIN-CONTAINING PROTEIN"/>
    <property type="match status" value="1"/>
</dbReference>
<accession>A0A8K0EEX8</accession>
<organism evidence="1 2">
    <name type="scientific">Branchiostoma lanceolatum</name>
    <name type="common">Common lancelet</name>
    <name type="synonym">Amphioxus lanceolatum</name>
    <dbReference type="NCBI Taxonomy" id="7740"/>
    <lineage>
        <taxon>Eukaryota</taxon>
        <taxon>Metazoa</taxon>
        <taxon>Chordata</taxon>
        <taxon>Cephalochordata</taxon>
        <taxon>Leptocardii</taxon>
        <taxon>Amphioxiformes</taxon>
        <taxon>Branchiostomatidae</taxon>
        <taxon>Branchiostoma</taxon>
    </lineage>
</organism>
<dbReference type="Proteomes" id="UP000838412">
    <property type="component" value="Chromosome 15"/>
</dbReference>
<gene>
    <name evidence="1" type="primary">Hypp7629</name>
    <name evidence="1" type="ORF">BLAG_LOCUS8163</name>
</gene>
<dbReference type="InterPro" id="IPR027124">
    <property type="entry name" value="Swc5/CFDP1/2"/>
</dbReference>
<dbReference type="EMBL" id="OV696700">
    <property type="protein sequence ID" value="CAH1245993.1"/>
    <property type="molecule type" value="Genomic_DNA"/>
</dbReference>
<evidence type="ECO:0000313" key="2">
    <source>
        <dbReference type="Proteomes" id="UP000838412"/>
    </source>
</evidence>
<keyword evidence="2" id="KW-1185">Reference proteome</keyword>
<proteinExistence type="predicted"/>
<dbReference type="Gene3D" id="3.60.10.10">
    <property type="entry name" value="Endonuclease/exonuclease/phosphatase"/>
    <property type="match status" value="1"/>
</dbReference>
<name>A0A8K0EEX8_BRALA</name>
<sequence>MVMRLPLKGKTQLTLISAYAPTMSYEQEQKELFYEKLAHLLNSVSKHDKLLLMGDFNARVGSDSQSWPDVIGAHGVGRKNSNGQMLLTLCSEHGLTVTNTLYQLPDIHKVTWMHPRSKRWHQIDYIITRRQDIRDVRITRAIRGADCWTDHTLLRSKLSFSTASAHHTHRRRKDSTKKKLDVLKLSHPETKEVLAANLREQIKKLPAENNPEKAWKNFRKLLYGTSELTLGHARRKHQDWFDNNNEEITRLLSQNQEAFTTWLNDKNSTAKHDHLKHLRSKVQTELRRMKDKWWESKATELQQYADEHNTRKFFAGLKAVYGPSSNAMAPVRSADGTLLTEKGDITERRRQHFSQLLNRPSNIDQQAIQDMPQRPLMTFLDDPSSLEETQKAIKQLQGGKAPGPDGIPSEILKEGGEAVTAKLTELLQMFWREGTVP</sequence>
<dbReference type="AlphaFoldDB" id="A0A8K0EEX8"/>